<dbReference type="EMBL" id="JARBJD010000022">
    <property type="protein sequence ID" value="KAK2960515.1"/>
    <property type="molecule type" value="Genomic_DNA"/>
</dbReference>
<feature type="compositionally biased region" description="Polar residues" evidence="1">
    <location>
        <begin position="314"/>
        <end position="346"/>
    </location>
</feature>
<feature type="compositionally biased region" description="Basic and acidic residues" evidence="1">
    <location>
        <begin position="376"/>
        <end position="390"/>
    </location>
</feature>
<evidence type="ECO:0000313" key="3">
    <source>
        <dbReference type="Proteomes" id="UP001281761"/>
    </source>
</evidence>
<sequence length="1104" mass="123307">MSYYPQKEQISASGVPSSYCQLIDGLAQCDEALATSRIKSIGTLLLNERQQEHISSVCQVHQLISTLCKIVHSSRSQMLRFQTIFLLNILCEKVIPHNDDSQNLLSISTFLMMISTGHDLYIREGINGLIHMVKLLSTNADLIVVAGLPNLLCRWKSFLLEKNPYRQLISDLIDICSFHGTEDTKAQISTFKSRIEPKSYSKQATSMIIEQVKPIFPSSPLRVPTPEHSQLPHELSQISEPTFETPALSPIPNLQNSPLKSPEVPSSPKQPASQPPPTKLLKRVQGRVPVLTLTSITPKRSSQQPSKTEKSKEATSPSPLPSQTTKQSPAINQTSPAKSKPPSISGSLMKFFSHKSTQSKPKEPDKTAERSSFPQAKKEDETEQQKEHKAALSSESDSIPQISPEQSQPTISSDIESQSSMIRDLENRLQPRQPSPVLTPSQTHNQPEESSQNPDVSSPPRRTIVKDEDESASDSEIRKKKTVGSHSPHPPKHAALQQKKGRKQITPPPPPPQTTNTTFTPQRNSKKLREDSIESAGQRLLAALIVRRQTCDCSDRLIDVFREDTPQVPSDDHNPMIPTIDITDFDSWNEFSVIIQNEAHDLSTWAKREITKNMVGRQPEHLTPALTKISPFCHLLPLHTRLYQIDASVCHHISQYSFGDPSLFMGSSQGILLEKTLTTVFTTVLNVTTTLVEMEYINENEMGQMLAWNYEIVNAEVNVYPLHAINPKPLALILSRVLFLCACALCGVRKATQRLEHVECDPVRMLMRITLSGHDIEATKAIRSISYVLERVSPRESSFGLDSLFIGERILWKMRADPPVSSFALTCLLRALTMKSVPWQALMSSLFPFTSLYATGHLFYVHANDTEDPENSTIFSANLPICFNSPSFSSLIPESTSHALTEWSQAVFALINLNPSIVDDFALSGSLRHISINLSSAALDSPVFLPCCEVMAEVIMARGTFVMMAKEPVKHVAEALSMAMLCQNNKTLEKLLWRMKKWLSKLIQLVKGKDTSKNKPEQSSETKSNEGFIPRNETSFEIELVGSGIHKWEKGSKETSSYIPPMIVSALTEAGMRESLDFLLSHRLKGEWKSIFIWAKDVKNTLYP</sequence>
<dbReference type="Proteomes" id="UP001281761">
    <property type="component" value="Unassembled WGS sequence"/>
</dbReference>
<feature type="compositionally biased region" description="Polar residues" evidence="1">
    <location>
        <begin position="292"/>
        <end position="306"/>
    </location>
</feature>
<protein>
    <recommendedName>
        <fullName evidence="4">Telomere-associated protein Rif1 N-terminal domain-containing protein</fullName>
    </recommendedName>
</protein>
<gene>
    <name evidence="2" type="ORF">BLNAU_4413</name>
</gene>
<evidence type="ECO:0000313" key="2">
    <source>
        <dbReference type="EMBL" id="KAK2960515.1"/>
    </source>
</evidence>
<feature type="compositionally biased region" description="Polar residues" evidence="1">
    <location>
        <begin position="393"/>
        <end position="421"/>
    </location>
</feature>
<name>A0ABQ9Y9Z4_9EUKA</name>
<keyword evidence="3" id="KW-1185">Reference proteome</keyword>
<organism evidence="2 3">
    <name type="scientific">Blattamonas nauphoetae</name>
    <dbReference type="NCBI Taxonomy" id="2049346"/>
    <lineage>
        <taxon>Eukaryota</taxon>
        <taxon>Metamonada</taxon>
        <taxon>Preaxostyla</taxon>
        <taxon>Oxymonadida</taxon>
        <taxon>Blattamonas</taxon>
    </lineage>
</organism>
<feature type="compositionally biased region" description="Basic and acidic residues" evidence="1">
    <location>
        <begin position="360"/>
        <end position="369"/>
    </location>
</feature>
<evidence type="ECO:0000256" key="1">
    <source>
        <dbReference type="SAM" id="MobiDB-lite"/>
    </source>
</evidence>
<feature type="compositionally biased region" description="Polar residues" evidence="1">
    <location>
        <begin position="430"/>
        <end position="456"/>
    </location>
</feature>
<comment type="caution">
    <text evidence="2">The sequence shown here is derived from an EMBL/GenBank/DDBJ whole genome shotgun (WGS) entry which is preliminary data.</text>
</comment>
<reference evidence="2 3" key="1">
    <citation type="journal article" date="2022" name="bioRxiv">
        <title>Genomics of Preaxostyla Flagellates Illuminates Evolutionary Transitions and the Path Towards Mitochondrial Loss.</title>
        <authorList>
            <person name="Novak L.V.F."/>
            <person name="Treitli S.C."/>
            <person name="Pyrih J."/>
            <person name="Halakuc P."/>
            <person name="Pipaliya S.V."/>
            <person name="Vacek V."/>
            <person name="Brzon O."/>
            <person name="Soukal P."/>
            <person name="Eme L."/>
            <person name="Dacks J.B."/>
            <person name="Karnkowska A."/>
            <person name="Elias M."/>
            <person name="Hampl V."/>
        </authorList>
    </citation>
    <scope>NUCLEOTIDE SEQUENCE [LARGE SCALE GENOMIC DNA]</scope>
    <source>
        <strain evidence="2">NAU3</strain>
        <tissue evidence="2">Gut</tissue>
    </source>
</reference>
<accession>A0ABQ9Y9Z4</accession>
<evidence type="ECO:0008006" key="4">
    <source>
        <dbReference type="Google" id="ProtNLM"/>
    </source>
</evidence>
<proteinExistence type="predicted"/>
<feature type="region of interest" description="Disordered" evidence="1">
    <location>
        <begin position="243"/>
        <end position="533"/>
    </location>
</feature>